<protein>
    <submittedName>
        <fullName evidence="3">Uncharacterized protein</fullName>
    </submittedName>
</protein>
<keyword evidence="4" id="KW-1185">Reference proteome</keyword>
<feature type="compositionally biased region" description="Basic and acidic residues" evidence="1">
    <location>
        <begin position="64"/>
        <end position="79"/>
    </location>
</feature>
<feature type="compositionally biased region" description="Basic and acidic residues" evidence="1">
    <location>
        <begin position="87"/>
        <end position="109"/>
    </location>
</feature>
<dbReference type="EMBL" id="CP107020">
    <property type="protein sequence ID" value="UYG16927.1"/>
    <property type="molecule type" value="Genomic_DNA"/>
</dbReference>
<evidence type="ECO:0000313" key="4">
    <source>
        <dbReference type="Proteomes" id="UP001164305"/>
    </source>
</evidence>
<sequence length="109" mass="11575">MSGALLTAGLTVLAEGPSDGGDFTPTSVTPGVAGFIVVFLIGLATLLLILDMTRRIRRVQARARVAERHRDEDAAREAGEDPAADDEDRRAHGDGGPDRTPDPGDDLRR</sequence>
<dbReference type="Proteomes" id="UP001164305">
    <property type="component" value="Chromosome"/>
</dbReference>
<evidence type="ECO:0000313" key="3">
    <source>
        <dbReference type="EMBL" id="UYG16927.1"/>
    </source>
</evidence>
<organism evidence="3 4">
    <name type="scientific">Brachybacterium huguangmaarense</name>
    <dbReference type="NCBI Taxonomy" id="1652028"/>
    <lineage>
        <taxon>Bacteria</taxon>
        <taxon>Bacillati</taxon>
        <taxon>Actinomycetota</taxon>
        <taxon>Actinomycetes</taxon>
        <taxon>Micrococcales</taxon>
        <taxon>Dermabacteraceae</taxon>
        <taxon>Brachybacterium</taxon>
    </lineage>
</organism>
<evidence type="ECO:0000256" key="2">
    <source>
        <dbReference type="SAM" id="Phobius"/>
    </source>
</evidence>
<gene>
    <name evidence="3" type="ORF">BRM3_00355</name>
</gene>
<accession>A0ABY6G149</accession>
<dbReference type="RefSeq" id="WP_263594139.1">
    <property type="nucleotide sequence ID" value="NZ_CP107020.1"/>
</dbReference>
<feature type="region of interest" description="Disordered" evidence="1">
    <location>
        <begin position="61"/>
        <end position="109"/>
    </location>
</feature>
<reference evidence="3" key="1">
    <citation type="submission" date="2022-10" db="EMBL/GenBank/DDBJ databases">
        <title>Whole-Genome Sequencing of Brachybacterium huguangmaarense BRM-3, Isolated from Betula schmidtii.</title>
        <authorList>
            <person name="Haam D."/>
        </authorList>
    </citation>
    <scope>NUCLEOTIDE SEQUENCE</scope>
    <source>
        <strain evidence="3">BRM-3</strain>
    </source>
</reference>
<proteinExistence type="predicted"/>
<feature type="transmembrane region" description="Helical" evidence="2">
    <location>
        <begin position="30"/>
        <end position="50"/>
    </location>
</feature>
<keyword evidence="2" id="KW-0812">Transmembrane</keyword>
<evidence type="ECO:0000256" key="1">
    <source>
        <dbReference type="SAM" id="MobiDB-lite"/>
    </source>
</evidence>
<keyword evidence="2" id="KW-1133">Transmembrane helix</keyword>
<name>A0ABY6G149_9MICO</name>
<keyword evidence="2" id="KW-0472">Membrane</keyword>